<dbReference type="InterPro" id="IPR001789">
    <property type="entry name" value="Sig_transdc_resp-reg_receiver"/>
</dbReference>
<feature type="domain" description="Response regulatory" evidence="2">
    <location>
        <begin position="10"/>
        <end position="121"/>
    </location>
</feature>
<dbReference type="InterPro" id="IPR011006">
    <property type="entry name" value="CheY-like_superfamily"/>
</dbReference>
<dbReference type="SUPFAM" id="SSF52172">
    <property type="entry name" value="CheY-like"/>
    <property type="match status" value="1"/>
</dbReference>
<gene>
    <name evidence="4" type="ORF">EYF88_10750</name>
    <name evidence="3" type="ORF">SAMN06265378_106164</name>
</gene>
<evidence type="ECO:0000313" key="6">
    <source>
        <dbReference type="Proteomes" id="UP000292859"/>
    </source>
</evidence>
<evidence type="ECO:0000313" key="5">
    <source>
        <dbReference type="Proteomes" id="UP000198409"/>
    </source>
</evidence>
<dbReference type="PROSITE" id="PS50110">
    <property type="entry name" value="RESPONSE_REGULATORY"/>
    <property type="match status" value="1"/>
</dbReference>
<dbReference type="EMBL" id="FZNM01000006">
    <property type="protein sequence ID" value="SNR50988.1"/>
    <property type="molecule type" value="Genomic_DNA"/>
</dbReference>
<sequence>MTDNRLTGRRILVAEDEYVMAMDLTQELAGMGAIVIGPAPSVERAVDLIECTPCIDAAILDINLGGEMIFPAADRLCARGVPFLFTTGYDQSIIPARFCGKPRCEKPVGSGKLCRVLARIIPAQTA</sequence>
<dbReference type="Gene3D" id="3.40.50.2300">
    <property type="match status" value="1"/>
</dbReference>
<dbReference type="Proteomes" id="UP000198409">
    <property type="component" value="Unassembled WGS sequence"/>
</dbReference>
<name>A0A238WWZ3_9RHOB</name>
<organism evidence="3 5">
    <name type="scientific">Paracoccus sediminis</name>
    <dbReference type="NCBI Taxonomy" id="1214787"/>
    <lineage>
        <taxon>Bacteria</taxon>
        <taxon>Pseudomonadati</taxon>
        <taxon>Pseudomonadota</taxon>
        <taxon>Alphaproteobacteria</taxon>
        <taxon>Rhodobacterales</taxon>
        <taxon>Paracoccaceae</taxon>
        <taxon>Paracoccus</taxon>
    </lineage>
</organism>
<evidence type="ECO:0000256" key="1">
    <source>
        <dbReference type="PROSITE-ProRule" id="PRU00169"/>
    </source>
</evidence>
<evidence type="ECO:0000259" key="2">
    <source>
        <dbReference type="PROSITE" id="PS50110"/>
    </source>
</evidence>
<dbReference type="RefSeq" id="WP_089388194.1">
    <property type="nucleotide sequence ID" value="NZ_FZNM01000006.1"/>
</dbReference>
<dbReference type="EMBL" id="SIRL01000006">
    <property type="protein sequence ID" value="TBN50091.1"/>
    <property type="molecule type" value="Genomic_DNA"/>
</dbReference>
<reference evidence="3" key="1">
    <citation type="submission" date="2017-06" db="EMBL/GenBank/DDBJ databases">
        <authorList>
            <person name="Kim H.J."/>
            <person name="Triplett B.A."/>
        </authorList>
    </citation>
    <scope>NUCLEOTIDE SEQUENCE [LARGE SCALE GENOMIC DNA]</scope>
    <source>
        <strain evidence="3">DSM 26170</strain>
    </source>
</reference>
<dbReference type="Proteomes" id="UP000292859">
    <property type="component" value="Unassembled WGS sequence"/>
</dbReference>
<dbReference type="GO" id="GO:0000160">
    <property type="term" value="P:phosphorelay signal transduction system"/>
    <property type="evidence" value="ECO:0007669"/>
    <property type="project" value="InterPro"/>
</dbReference>
<keyword evidence="1" id="KW-0597">Phosphoprotein</keyword>
<proteinExistence type="predicted"/>
<feature type="modified residue" description="4-aspartylphosphate" evidence="1">
    <location>
        <position position="61"/>
    </location>
</feature>
<evidence type="ECO:0000313" key="3">
    <source>
        <dbReference type="EMBL" id="SNR50988.1"/>
    </source>
</evidence>
<keyword evidence="6" id="KW-1185">Reference proteome</keyword>
<reference evidence="5" key="2">
    <citation type="submission" date="2017-06" db="EMBL/GenBank/DDBJ databases">
        <authorList>
            <person name="Varghese N."/>
            <person name="Submissions S."/>
        </authorList>
    </citation>
    <scope>NUCLEOTIDE SEQUENCE [LARGE SCALE GENOMIC DNA]</scope>
    <source>
        <strain evidence="5">DSM 26170</strain>
    </source>
</reference>
<dbReference type="AlphaFoldDB" id="A0A238WWZ3"/>
<accession>A0A238WWZ3</accession>
<evidence type="ECO:0000313" key="4">
    <source>
        <dbReference type="EMBL" id="TBN50091.1"/>
    </source>
</evidence>
<dbReference type="OrthoDB" id="582170at2"/>
<reference evidence="4 6" key="3">
    <citation type="submission" date="2019-02" db="EMBL/GenBank/DDBJ databases">
        <authorList>
            <person name="Zhang G."/>
        </authorList>
    </citation>
    <scope>NUCLEOTIDE SEQUENCE [LARGE SCALE GENOMIC DNA]</scope>
    <source>
        <strain evidence="4 6">CMB17</strain>
    </source>
</reference>
<protein>
    <submittedName>
        <fullName evidence="4">Response regulator</fullName>
    </submittedName>
</protein>